<gene>
    <name evidence="2" type="ORF">GM661_11835</name>
</gene>
<dbReference type="Proteomes" id="UP000665020">
    <property type="component" value="Chromosome"/>
</dbReference>
<dbReference type="KEGG" id="ifn:GM661_11835"/>
<feature type="transmembrane region" description="Helical" evidence="1">
    <location>
        <begin position="6"/>
        <end position="29"/>
    </location>
</feature>
<organism evidence="2 3">
    <name type="scientific">Iocasia fonsfrigidae</name>
    <dbReference type="NCBI Taxonomy" id="2682810"/>
    <lineage>
        <taxon>Bacteria</taxon>
        <taxon>Bacillati</taxon>
        <taxon>Bacillota</taxon>
        <taxon>Clostridia</taxon>
        <taxon>Halanaerobiales</taxon>
        <taxon>Halanaerobiaceae</taxon>
        <taxon>Iocasia</taxon>
    </lineage>
</organism>
<keyword evidence="1" id="KW-0812">Transmembrane</keyword>
<keyword evidence="3" id="KW-1185">Reference proteome</keyword>
<dbReference type="EMBL" id="CP046640">
    <property type="protein sequence ID" value="QTL98604.1"/>
    <property type="molecule type" value="Genomic_DNA"/>
</dbReference>
<dbReference type="RefSeq" id="WP_230867010.1">
    <property type="nucleotide sequence ID" value="NZ_CP046640.1"/>
</dbReference>
<keyword evidence="1" id="KW-0472">Membrane</keyword>
<proteinExistence type="predicted"/>
<evidence type="ECO:0000313" key="2">
    <source>
        <dbReference type="EMBL" id="QTL98604.1"/>
    </source>
</evidence>
<keyword evidence="1" id="KW-1133">Transmembrane helix</keyword>
<sequence>MSVNLWIAIIGFAGTILGVIITIKVQFTIAKTDRTSQFRLAALEKRLEIHQEAYSLWREMFFNLHNESIHEVAYKCQEWWYNNCLYLDPKTRKTFKKATLEVSDFYQLNKEDKELKRKLFNNIERLGVLIEQGVDLPPVGEEAIKEIK</sequence>
<name>A0A8A7KKI4_9FIRM</name>
<accession>A0A8A7KKI4</accession>
<protein>
    <submittedName>
        <fullName evidence="2">Uncharacterized protein</fullName>
    </submittedName>
</protein>
<dbReference type="AlphaFoldDB" id="A0A8A7KKI4"/>
<evidence type="ECO:0000313" key="3">
    <source>
        <dbReference type="Proteomes" id="UP000665020"/>
    </source>
</evidence>
<evidence type="ECO:0000256" key="1">
    <source>
        <dbReference type="SAM" id="Phobius"/>
    </source>
</evidence>
<reference evidence="2" key="1">
    <citation type="submission" date="2019-12" db="EMBL/GenBank/DDBJ databases">
        <authorList>
            <person name="zhang j."/>
            <person name="sun C.M."/>
        </authorList>
    </citation>
    <scope>NUCLEOTIDE SEQUENCE</scope>
    <source>
        <strain evidence="2">NS-1</strain>
    </source>
</reference>